<dbReference type="HAMAP" id="MF_00822">
    <property type="entry name" value="UreE"/>
    <property type="match status" value="1"/>
</dbReference>
<dbReference type="GO" id="GO:0051082">
    <property type="term" value="F:unfolded protein binding"/>
    <property type="evidence" value="ECO:0007669"/>
    <property type="project" value="UniProtKB-UniRule"/>
</dbReference>
<dbReference type="Pfam" id="PF05194">
    <property type="entry name" value="UreE_C"/>
    <property type="match status" value="1"/>
</dbReference>
<accession>A0A5B8UD50</accession>
<dbReference type="GO" id="GO:0016151">
    <property type="term" value="F:nickel cation binding"/>
    <property type="evidence" value="ECO:0007669"/>
    <property type="project" value="UniProtKB-UniRule"/>
</dbReference>
<keyword evidence="8" id="KW-1185">Reference proteome</keyword>
<name>A0A5B8UD50_9BACT</name>
<evidence type="ECO:0000259" key="6">
    <source>
        <dbReference type="SMART" id="SM00988"/>
    </source>
</evidence>
<dbReference type="InterPro" id="IPR036118">
    <property type="entry name" value="UreE_N_sf"/>
</dbReference>
<evidence type="ECO:0000256" key="4">
    <source>
        <dbReference type="ARBA" id="ARBA00023186"/>
    </source>
</evidence>
<gene>
    <name evidence="5 7" type="primary">ureE</name>
    <name evidence="7" type="ORF">FSB75_00795</name>
</gene>
<dbReference type="Pfam" id="PF02814">
    <property type="entry name" value="UreE_N"/>
    <property type="match status" value="1"/>
</dbReference>
<dbReference type="RefSeq" id="WP_146781474.1">
    <property type="nucleotide sequence ID" value="NZ_BAABIO010000006.1"/>
</dbReference>
<comment type="similarity">
    <text evidence="5">Belongs to the UreE family.</text>
</comment>
<dbReference type="CDD" id="cd00571">
    <property type="entry name" value="UreE"/>
    <property type="match status" value="1"/>
</dbReference>
<dbReference type="KEGG" id="fgg:FSB75_00795"/>
<proteinExistence type="inferred from homology"/>
<evidence type="ECO:0000256" key="1">
    <source>
        <dbReference type="ARBA" id="ARBA00004496"/>
    </source>
</evidence>
<dbReference type="SUPFAM" id="SSF69287">
    <property type="entry name" value="Urease metallochaperone UreE, N-terminal domain"/>
    <property type="match status" value="1"/>
</dbReference>
<evidence type="ECO:0000313" key="7">
    <source>
        <dbReference type="EMBL" id="QEC54494.1"/>
    </source>
</evidence>
<keyword evidence="3 5" id="KW-0533">Nickel</keyword>
<keyword evidence="2 5" id="KW-0963">Cytoplasm</keyword>
<dbReference type="InterPro" id="IPR012406">
    <property type="entry name" value="UreE"/>
</dbReference>
<dbReference type="OrthoDB" id="9810882at2"/>
<dbReference type="EMBL" id="CP042433">
    <property type="protein sequence ID" value="QEC54494.1"/>
    <property type="molecule type" value="Genomic_DNA"/>
</dbReference>
<dbReference type="Gene3D" id="3.30.70.790">
    <property type="entry name" value="UreE, C-terminal domain"/>
    <property type="match status" value="1"/>
</dbReference>
<evidence type="ECO:0000256" key="2">
    <source>
        <dbReference type="ARBA" id="ARBA00022490"/>
    </source>
</evidence>
<dbReference type="NCBIfam" id="NF009754">
    <property type="entry name" value="PRK13261.1-6"/>
    <property type="match status" value="1"/>
</dbReference>
<dbReference type="Proteomes" id="UP000321204">
    <property type="component" value="Chromosome"/>
</dbReference>
<feature type="domain" description="UreE urease accessory N-terminal" evidence="6">
    <location>
        <begin position="6"/>
        <end position="70"/>
    </location>
</feature>
<evidence type="ECO:0000256" key="3">
    <source>
        <dbReference type="ARBA" id="ARBA00022596"/>
    </source>
</evidence>
<protein>
    <recommendedName>
        <fullName evidence="5">Urease accessory protein UreE</fullName>
    </recommendedName>
</protein>
<comment type="function">
    <text evidence="5">Involved in urease metallocenter assembly. Binds nickel. Probably functions as a nickel donor during metallocenter assembly.</text>
</comment>
<comment type="subcellular location">
    <subcellularLocation>
        <location evidence="1 5">Cytoplasm</location>
    </subcellularLocation>
</comment>
<dbReference type="SMART" id="SM00988">
    <property type="entry name" value="UreE_N"/>
    <property type="match status" value="1"/>
</dbReference>
<sequence>MLIKKKIGNLSSFSVGEKKIDRLPLEWYECTKRILHKRTENGREVTFKFLKEAQNLQQDDVLFADEEVLIVVDVLPCEAIVLKPSTMHEMALVCYEIGNKHLPLFYEDDCLLIPYDAPTHRLLRASGFEAIVEKRKLLNGLRTTVSPHAHAGGESLFSKILKLTTTNE</sequence>
<dbReference type="InterPro" id="IPR007864">
    <property type="entry name" value="UreE_C_dom"/>
</dbReference>
<dbReference type="GO" id="GO:0006457">
    <property type="term" value="P:protein folding"/>
    <property type="evidence" value="ECO:0007669"/>
    <property type="project" value="InterPro"/>
</dbReference>
<dbReference type="SUPFAM" id="SSF69737">
    <property type="entry name" value="Urease metallochaperone UreE, C-terminal domain"/>
    <property type="match status" value="1"/>
</dbReference>
<evidence type="ECO:0000256" key="5">
    <source>
        <dbReference type="HAMAP-Rule" id="MF_00822"/>
    </source>
</evidence>
<dbReference type="GO" id="GO:0065003">
    <property type="term" value="P:protein-containing complex assembly"/>
    <property type="evidence" value="ECO:0007669"/>
    <property type="project" value="InterPro"/>
</dbReference>
<dbReference type="GO" id="GO:0019627">
    <property type="term" value="P:urea metabolic process"/>
    <property type="evidence" value="ECO:0007669"/>
    <property type="project" value="InterPro"/>
</dbReference>
<dbReference type="AlphaFoldDB" id="A0A5B8UD50"/>
<organism evidence="7 8">
    <name type="scientific">Flavisolibacter ginsenosidimutans</name>
    <dbReference type="NCBI Taxonomy" id="661481"/>
    <lineage>
        <taxon>Bacteria</taxon>
        <taxon>Pseudomonadati</taxon>
        <taxon>Bacteroidota</taxon>
        <taxon>Chitinophagia</taxon>
        <taxon>Chitinophagales</taxon>
        <taxon>Chitinophagaceae</taxon>
        <taxon>Flavisolibacter</taxon>
    </lineage>
</organism>
<dbReference type="InterPro" id="IPR004029">
    <property type="entry name" value="UreE_N"/>
</dbReference>
<keyword evidence="4 5" id="KW-0143">Chaperone</keyword>
<reference evidence="7 8" key="1">
    <citation type="journal article" date="2015" name="Int. J. Syst. Evol. Microbiol.">
        <title>Flavisolibacter ginsenosidimutans sp. nov., with ginsenoside-converting activity isolated from soil used for cultivating ginseng.</title>
        <authorList>
            <person name="Zhao Y."/>
            <person name="Liu Q."/>
            <person name="Kang M.S."/>
            <person name="Jin F."/>
            <person name="Yu H."/>
            <person name="Im W.T."/>
        </authorList>
    </citation>
    <scope>NUCLEOTIDE SEQUENCE [LARGE SCALE GENOMIC DNA]</scope>
    <source>
        <strain evidence="7 8">Gsoil 636</strain>
    </source>
</reference>
<dbReference type="PIRSF" id="PIRSF036402">
    <property type="entry name" value="Ureas_acces_UreE"/>
    <property type="match status" value="1"/>
</dbReference>
<dbReference type="GO" id="GO:0005737">
    <property type="term" value="C:cytoplasm"/>
    <property type="evidence" value="ECO:0007669"/>
    <property type="project" value="UniProtKB-SubCell"/>
</dbReference>
<dbReference type="Gene3D" id="2.60.260.20">
    <property type="entry name" value="Urease metallochaperone UreE, N-terminal domain"/>
    <property type="match status" value="1"/>
</dbReference>
<evidence type="ECO:0000313" key="8">
    <source>
        <dbReference type="Proteomes" id="UP000321204"/>
    </source>
</evidence>